<gene>
    <name evidence="3" type="ORF">FHX34_102830</name>
</gene>
<protein>
    <submittedName>
        <fullName evidence="3">Nucleotide-binding universal stress UspA family protein</fullName>
    </submittedName>
</protein>
<reference evidence="3 4" key="1">
    <citation type="submission" date="2019-06" db="EMBL/GenBank/DDBJ databases">
        <title>Sequencing the genomes of 1000 actinobacteria strains.</title>
        <authorList>
            <person name="Klenk H.-P."/>
        </authorList>
    </citation>
    <scope>NUCLEOTIDE SEQUENCE [LARGE SCALE GENOMIC DNA]</scope>
    <source>
        <strain evidence="3 4">DSM 43866</strain>
    </source>
</reference>
<evidence type="ECO:0000256" key="1">
    <source>
        <dbReference type="ARBA" id="ARBA00008791"/>
    </source>
</evidence>
<dbReference type="PRINTS" id="PR01438">
    <property type="entry name" value="UNVRSLSTRESS"/>
</dbReference>
<dbReference type="Gene3D" id="3.40.50.620">
    <property type="entry name" value="HUPs"/>
    <property type="match status" value="1"/>
</dbReference>
<dbReference type="Proteomes" id="UP000320239">
    <property type="component" value="Unassembled WGS sequence"/>
</dbReference>
<sequence>MDGSPPAQRALRWAAGQARLTGARLHVVTAWELPSYHGWAPPAPYDEDLAATAGKVLSISVREVLGDEPSDLVVAESVVPGHPVQVLVDASARAALLVVGCRGHGAFTGALLGSVSQQCVQHSRCPVVVVRGSG</sequence>
<proteinExistence type="inferred from homology"/>
<organism evidence="3 4">
    <name type="scientific">Actinoplanes teichomyceticus</name>
    <dbReference type="NCBI Taxonomy" id="1867"/>
    <lineage>
        <taxon>Bacteria</taxon>
        <taxon>Bacillati</taxon>
        <taxon>Actinomycetota</taxon>
        <taxon>Actinomycetes</taxon>
        <taxon>Micromonosporales</taxon>
        <taxon>Micromonosporaceae</taxon>
        <taxon>Actinoplanes</taxon>
    </lineage>
</organism>
<dbReference type="RefSeq" id="WP_239082327.1">
    <property type="nucleotide sequence ID" value="NZ_BOMX01000077.1"/>
</dbReference>
<evidence type="ECO:0000313" key="4">
    <source>
        <dbReference type="Proteomes" id="UP000320239"/>
    </source>
</evidence>
<dbReference type="SUPFAM" id="SSF52402">
    <property type="entry name" value="Adenine nucleotide alpha hydrolases-like"/>
    <property type="match status" value="1"/>
</dbReference>
<name>A0A561WK83_ACTTI</name>
<dbReference type="InterPro" id="IPR014729">
    <property type="entry name" value="Rossmann-like_a/b/a_fold"/>
</dbReference>
<dbReference type="InterPro" id="IPR006016">
    <property type="entry name" value="UspA"/>
</dbReference>
<accession>A0A561WK83</accession>
<comment type="similarity">
    <text evidence="1">Belongs to the universal stress protein A family.</text>
</comment>
<comment type="caution">
    <text evidence="3">The sequence shown here is derived from an EMBL/GenBank/DDBJ whole genome shotgun (WGS) entry which is preliminary data.</text>
</comment>
<evidence type="ECO:0000313" key="3">
    <source>
        <dbReference type="EMBL" id="TWG24277.1"/>
    </source>
</evidence>
<feature type="domain" description="UspA" evidence="2">
    <location>
        <begin position="1"/>
        <end position="131"/>
    </location>
</feature>
<dbReference type="CDD" id="cd23659">
    <property type="entry name" value="USP_At3g01520-like"/>
    <property type="match status" value="1"/>
</dbReference>
<dbReference type="PANTHER" id="PTHR46553:SF3">
    <property type="entry name" value="ADENINE NUCLEOTIDE ALPHA HYDROLASES-LIKE SUPERFAMILY PROTEIN"/>
    <property type="match status" value="1"/>
</dbReference>
<keyword evidence="4" id="KW-1185">Reference proteome</keyword>
<dbReference type="PANTHER" id="PTHR46553">
    <property type="entry name" value="ADENINE NUCLEOTIDE ALPHA HYDROLASES-LIKE SUPERFAMILY PROTEIN"/>
    <property type="match status" value="1"/>
</dbReference>
<evidence type="ECO:0000259" key="2">
    <source>
        <dbReference type="Pfam" id="PF00582"/>
    </source>
</evidence>
<dbReference type="EMBL" id="VIWY01000002">
    <property type="protein sequence ID" value="TWG24277.1"/>
    <property type="molecule type" value="Genomic_DNA"/>
</dbReference>
<dbReference type="InterPro" id="IPR006015">
    <property type="entry name" value="Universal_stress_UspA"/>
</dbReference>
<dbReference type="Pfam" id="PF00582">
    <property type="entry name" value="Usp"/>
    <property type="match status" value="1"/>
</dbReference>
<dbReference type="AlphaFoldDB" id="A0A561WK83"/>